<dbReference type="RefSeq" id="WP_015873795.1">
    <property type="nucleotide sequence ID" value="NC_012751.1"/>
</dbReference>
<keyword evidence="2" id="KW-1185">Reference proteome</keyword>
<evidence type="ECO:0008006" key="3">
    <source>
        <dbReference type="Google" id="ProtNLM"/>
    </source>
</evidence>
<evidence type="ECO:0000313" key="2">
    <source>
        <dbReference type="Proteomes" id="UP000002334"/>
    </source>
</evidence>
<sequence>MQFITEITKQSEKHEGTLMTMAQVLRQEGKFEGIQEGIQIGEKKGEKQASMKIARQMLKVA</sequence>
<gene>
    <name evidence="1" type="ordered locus">HDEF_1373</name>
</gene>
<evidence type="ECO:0000313" key="1">
    <source>
        <dbReference type="EMBL" id="ACQ68010.1"/>
    </source>
</evidence>
<dbReference type="STRING" id="572265.HDEF_1373"/>
<dbReference type="EMBL" id="CP001277">
    <property type="protein sequence ID" value="ACQ68010.1"/>
    <property type="molecule type" value="Genomic_DNA"/>
</dbReference>
<name>C4K617_HAMD5</name>
<dbReference type="eggNOG" id="COG5464">
    <property type="taxonomic scope" value="Bacteria"/>
</dbReference>
<organism evidence="1 2">
    <name type="scientific">Hamiltonella defensa subsp. Acyrthosiphon pisum (strain 5AT)</name>
    <dbReference type="NCBI Taxonomy" id="572265"/>
    <lineage>
        <taxon>Bacteria</taxon>
        <taxon>Pseudomonadati</taxon>
        <taxon>Pseudomonadota</taxon>
        <taxon>Gammaproteobacteria</taxon>
        <taxon>Enterobacterales</taxon>
        <taxon>Enterobacteriaceae</taxon>
        <taxon>aphid secondary symbionts</taxon>
        <taxon>Candidatus Williamhamiltonella</taxon>
    </lineage>
</organism>
<dbReference type="AlphaFoldDB" id="C4K617"/>
<reference evidence="1 2" key="1">
    <citation type="journal article" date="2009" name="Proc. Natl. Acad. Sci. U.S.A.">
        <title>Hamiltonella defensa, genome evolution of protective bacterial endosymbiont from pathogenic ancestors.</title>
        <authorList>
            <person name="Degnan P.H."/>
            <person name="Yu Y."/>
            <person name="Sisneros N."/>
            <person name="Wing R.A."/>
            <person name="Moran N.A."/>
        </authorList>
    </citation>
    <scope>NUCLEOTIDE SEQUENCE [LARGE SCALE GENOMIC DNA]</scope>
    <source>
        <strain evidence="2">5AT</strain>
    </source>
</reference>
<proteinExistence type="predicted"/>
<protein>
    <recommendedName>
        <fullName evidence="3">Transposase</fullName>
    </recommendedName>
</protein>
<accession>C4K617</accession>
<dbReference type="HOGENOM" id="CLU_2916176_0_0_6"/>
<dbReference type="Proteomes" id="UP000002334">
    <property type="component" value="Chromosome"/>
</dbReference>
<dbReference type="KEGG" id="hde:HDEF_1373"/>
<dbReference type="GeneID" id="78823928"/>